<dbReference type="Pfam" id="PF01674">
    <property type="entry name" value="Lipase_2"/>
    <property type="match status" value="1"/>
</dbReference>
<reference evidence="2" key="1">
    <citation type="submission" date="2022-11" db="UniProtKB">
        <authorList>
            <consortium name="WormBaseParasite"/>
        </authorList>
    </citation>
    <scope>IDENTIFICATION</scope>
</reference>
<proteinExistence type="predicted"/>
<evidence type="ECO:0000313" key="2">
    <source>
        <dbReference type="WBParaSite" id="scf7180000421433.g6919"/>
    </source>
</evidence>
<dbReference type="GO" id="GO:0016042">
    <property type="term" value="P:lipid catabolic process"/>
    <property type="evidence" value="ECO:0007669"/>
    <property type="project" value="InterPro"/>
</dbReference>
<accession>A0A915NZ37</accession>
<name>A0A915NZ37_9BILA</name>
<dbReference type="Proteomes" id="UP000887560">
    <property type="component" value="Unplaced"/>
</dbReference>
<organism evidence="1 2">
    <name type="scientific">Meloidogyne floridensis</name>
    <dbReference type="NCBI Taxonomy" id="298350"/>
    <lineage>
        <taxon>Eukaryota</taxon>
        <taxon>Metazoa</taxon>
        <taxon>Ecdysozoa</taxon>
        <taxon>Nematoda</taxon>
        <taxon>Chromadorea</taxon>
        <taxon>Rhabditida</taxon>
        <taxon>Tylenchina</taxon>
        <taxon>Tylenchomorpha</taxon>
        <taxon>Tylenchoidea</taxon>
        <taxon>Meloidogynidae</taxon>
        <taxon>Meloidogyninae</taxon>
        <taxon>Meloidogyne</taxon>
    </lineage>
</organism>
<sequence>GLYPGYTCEDQLLCGYTTSPCGEQVNYSAFLEKLNRNPSREADYIFAFCWGKPTARIPGMNGRWVSDRLGHIAMKDYTELRQFEAVTTHRV</sequence>
<dbReference type="AlphaFoldDB" id="A0A915NZ37"/>
<dbReference type="GO" id="GO:0016787">
    <property type="term" value="F:hydrolase activity"/>
    <property type="evidence" value="ECO:0007669"/>
    <property type="project" value="InterPro"/>
</dbReference>
<dbReference type="InterPro" id="IPR002918">
    <property type="entry name" value="Lipase_EstA/Esterase_EstB"/>
</dbReference>
<evidence type="ECO:0000313" key="1">
    <source>
        <dbReference type="Proteomes" id="UP000887560"/>
    </source>
</evidence>
<keyword evidence="1" id="KW-1185">Reference proteome</keyword>
<dbReference type="WBParaSite" id="scf7180000421433.g6919">
    <property type="protein sequence ID" value="scf7180000421433.g6919"/>
    <property type="gene ID" value="scf7180000421433.g6919"/>
</dbReference>
<protein>
    <submittedName>
        <fullName evidence="2">Uncharacterized protein</fullName>
    </submittedName>
</protein>